<dbReference type="Proteomes" id="UP000288096">
    <property type="component" value="Unassembled WGS sequence"/>
</dbReference>
<evidence type="ECO:0000256" key="7">
    <source>
        <dbReference type="PIRNR" id="PIRNR006621"/>
    </source>
</evidence>
<organism evidence="11 12">
    <name type="scientific">Desulfonema ishimotonii</name>
    <dbReference type="NCBI Taxonomy" id="45657"/>
    <lineage>
        <taxon>Bacteria</taxon>
        <taxon>Pseudomonadati</taxon>
        <taxon>Thermodesulfobacteriota</taxon>
        <taxon>Desulfobacteria</taxon>
        <taxon>Desulfobacterales</taxon>
        <taxon>Desulfococcaceae</taxon>
        <taxon>Desulfonema</taxon>
    </lineage>
</organism>
<dbReference type="GO" id="GO:0003723">
    <property type="term" value="F:RNA binding"/>
    <property type="evidence" value="ECO:0007669"/>
    <property type="project" value="TreeGrafter"/>
</dbReference>
<dbReference type="PANTHER" id="PTHR45846">
    <property type="entry name" value="TRNA-DIHYDROURIDINE(47) SYNTHASE [NAD(P)(+)]-LIKE"/>
    <property type="match status" value="1"/>
</dbReference>
<sequence length="354" mass="39260">MNNVSENFPEGAEETPDRLAAFLNRPLAVGNKKIEKRLLLAPLSKLGNVAFRELVAGFGGYGLLFSEMAGSRAIPCGRGHHKSGFMWRDEELSSLVCQVYGDDPEDMAVAARRVEAEGFFGVDLNFGCSVSSVCKHNCGAALLKDPPLAEKIVAAVRKAISIPLFIKFRTGWKDDPLFAVEMARRFEDAGADALTFHPRVAPDLRTRLPKWEYVARVKAAVSVPVFGNGNVFDRADCEKMIQTTGCDGVAIGRLAVAKPWTFAEWTDAFRPEPAVYGQSALKYLALLLSHFEPSVALRRYYKFSGYYASNFRFGHTFFSMVHKAKTPDALEATLSRFFETPPDLMSRPNITMLR</sequence>
<evidence type="ECO:0000256" key="4">
    <source>
        <dbReference type="ARBA" id="ARBA00022694"/>
    </source>
</evidence>
<keyword evidence="5" id="KW-0521">NADP</keyword>
<evidence type="ECO:0000256" key="2">
    <source>
        <dbReference type="ARBA" id="ARBA00022630"/>
    </source>
</evidence>
<proteinExistence type="inferred from homology"/>
<feature type="domain" description="DUS-like FMN-binding" evidence="10">
    <location>
        <begin position="40"/>
        <end position="302"/>
    </location>
</feature>
<feature type="binding site" evidence="9">
    <location>
        <position position="167"/>
    </location>
    <ligand>
        <name>FMN</name>
        <dbReference type="ChEBI" id="CHEBI:58210"/>
    </ligand>
</feature>
<name>A0A401FUX7_9BACT</name>
<evidence type="ECO:0000256" key="1">
    <source>
        <dbReference type="ARBA" id="ARBA00001917"/>
    </source>
</evidence>
<comment type="caution">
    <text evidence="11">The sequence shown here is derived from an EMBL/GenBank/DDBJ whole genome shotgun (WGS) entry which is preliminary data.</text>
</comment>
<evidence type="ECO:0000256" key="9">
    <source>
        <dbReference type="PIRSR" id="PIRSR006621-2"/>
    </source>
</evidence>
<gene>
    <name evidence="11" type="ORF">DENIS_1712</name>
</gene>
<dbReference type="EC" id="1.3.1.-" evidence="7"/>
<evidence type="ECO:0000256" key="3">
    <source>
        <dbReference type="ARBA" id="ARBA00022643"/>
    </source>
</evidence>
<protein>
    <recommendedName>
        <fullName evidence="7">tRNA-dihydrouridine synthase</fullName>
        <ecNumber evidence="7">1.3.1.-</ecNumber>
    </recommendedName>
</protein>
<evidence type="ECO:0000313" key="12">
    <source>
        <dbReference type="Proteomes" id="UP000288096"/>
    </source>
</evidence>
<accession>A0A401FUX7</accession>
<evidence type="ECO:0000259" key="10">
    <source>
        <dbReference type="Pfam" id="PF01207"/>
    </source>
</evidence>
<comment type="similarity">
    <text evidence="7">Belongs to the dus family.</text>
</comment>
<feature type="active site" description="Proton donor" evidence="8">
    <location>
        <position position="128"/>
    </location>
</feature>
<keyword evidence="3 7" id="KW-0288">FMN</keyword>
<dbReference type="GO" id="GO:0017150">
    <property type="term" value="F:tRNA dihydrouridine synthase activity"/>
    <property type="evidence" value="ECO:0007669"/>
    <property type="project" value="InterPro"/>
</dbReference>
<feature type="binding site" evidence="9">
    <location>
        <position position="98"/>
    </location>
    <ligand>
        <name>FMN</name>
        <dbReference type="ChEBI" id="CHEBI:58210"/>
    </ligand>
</feature>
<dbReference type="AlphaFoldDB" id="A0A401FUX7"/>
<evidence type="ECO:0000256" key="8">
    <source>
        <dbReference type="PIRSR" id="PIRSR006621-1"/>
    </source>
</evidence>
<dbReference type="CDD" id="cd02801">
    <property type="entry name" value="DUS_like_FMN"/>
    <property type="match status" value="1"/>
</dbReference>
<dbReference type="Gene3D" id="3.20.20.70">
    <property type="entry name" value="Aldolase class I"/>
    <property type="match status" value="1"/>
</dbReference>
<dbReference type="OrthoDB" id="9764501at2"/>
<dbReference type="InterPro" id="IPR018517">
    <property type="entry name" value="tRNA_hU_synthase_CS"/>
</dbReference>
<dbReference type="Pfam" id="PF01207">
    <property type="entry name" value="Dus"/>
    <property type="match status" value="1"/>
</dbReference>
<reference evidence="12" key="1">
    <citation type="submission" date="2017-11" db="EMBL/GenBank/DDBJ databases">
        <authorList>
            <person name="Watanabe M."/>
            <person name="Kojima H."/>
        </authorList>
    </citation>
    <scope>NUCLEOTIDE SEQUENCE [LARGE SCALE GENOMIC DNA]</scope>
    <source>
        <strain evidence="12">Tokyo 01</strain>
    </source>
</reference>
<evidence type="ECO:0000256" key="6">
    <source>
        <dbReference type="ARBA" id="ARBA00023002"/>
    </source>
</evidence>
<evidence type="ECO:0000313" key="11">
    <source>
        <dbReference type="EMBL" id="GBC60753.1"/>
    </source>
</evidence>
<keyword evidence="12" id="KW-1185">Reference proteome</keyword>
<dbReference type="PANTHER" id="PTHR45846:SF1">
    <property type="entry name" value="TRNA-DIHYDROURIDINE(47) SYNTHASE [NAD(P)(+)]-LIKE"/>
    <property type="match status" value="1"/>
</dbReference>
<dbReference type="InterPro" id="IPR001269">
    <property type="entry name" value="DUS_fam"/>
</dbReference>
<dbReference type="PIRSF" id="PIRSF006621">
    <property type="entry name" value="Dus"/>
    <property type="match status" value="1"/>
</dbReference>
<dbReference type="PROSITE" id="PS01136">
    <property type="entry name" value="UPF0034"/>
    <property type="match status" value="1"/>
</dbReference>
<comment type="cofactor">
    <cofactor evidence="1 7 9">
        <name>FMN</name>
        <dbReference type="ChEBI" id="CHEBI:58210"/>
    </cofactor>
</comment>
<dbReference type="GO" id="GO:0050660">
    <property type="term" value="F:flavin adenine dinucleotide binding"/>
    <property type="evidence" value="ECO:0007669"/>
    <property type="project" value="InterPro"/>
</dbReference>
<comment type="function">
    <text evidence="7">Catalyzes the synthesis of 5,6-dihydrouridine (D), a modified base found in the D-loop of most tRNAs, via the reduction of the C5-C6 double bond in target uridines.</text>
</comment>
<keyword evidence="2 7" id="KW-0285">Flavoprotein</keyword>
<keyword evidence="6 7" id="KW-0560">Oxidoreductase</keyword>
<feature type="binding site" evidence="9">
    <location>
        <position position="197"/>
    </location>
    <ligand>
        <name>FMN</name>
        <dbReference type="ChEBI" id="CHEBI:58210"/>
    </ligand>
</feature>
<reference evidence="12" key="2">
    <citation type="submission" date="2019-01" db="EMBL/GenBank/DDBJ databases">
        <title>Genome sequence of Desulfonema ishimotonii strain Tokyo 01.</title>
        <authorList>
            <person name="Fukui M."/>
        </authorList>
    </citation>
    <scope>NUCLEOTIDE SEQUENCE [LARGE SCALE GENOMIC DNA]</scope>
    <source>
        <strain evidence="12">Tokyo 01</strain>
    </source>
</reference>
<feature type="binding site" evidence="9">
    <location>
        <begin position="252"/>
        <end position="253"/>
    </location>
    <ligand>
        <name>FMN</name>
        <dbReference type="ChEBI" id="CHEBI:58210"/>
    </ligand>
</feature>
<dbReference type="RefSeq" id="WP_124328129.1">
    <property type="nucleotide sequence ID" value="NZ_BEXT01000001.1"/>
</dbReference>
<dbReference type="SUPFAM" id="SSF51395">
    <property type="entry name" value="FMN-linked oxidoreductases"/>
    <property type="match status" value="1"/>
</dbReference>
<dbReference type="InterPro" id="IPR035587">
    <property type="entry name" value="DUS-like_FMN-bd"/>
</dbReference>
<keyword evidence="9" id="KW-0547">Nucleotide-binding</keyword>
<dbReference type="InterPro" id="IPR013785">
    <property type="entry name" value="Aldolase_TIM"/>
</dbReference>
<evidence type="ECO:0000256" key="5">
    <source>
        <dbReference type="ARBA" id="ARBA00022857"/>
    </source>
</evidence>
<keyword evidence="4 7" id="KW-0819">tRNA processing</keyword>
<dbReference type="EMBL" id="BEXT01000001">
    <property type="protein sequence ID" value="GBC60753.1"/>
    <property type="molecule type" value="Genomic_DNA"/>
</dbReference>